<dbReference type="Proteomes" id="UP001055072">
    <property type="component" value="Unassembled WGS sequence"/>
</dbReference>
<evidence type="ECO:0000313" key="1">
    <source>
        <dbReference type="EMBL" id="KAI0091060.1"/>
    </source>
</evidence>
<accession>A0ACB8UAR6</accession>
<organism evidence="1 2">
    <name type="scientific">Irpex rosettiformis</name>
    <dbReference type="NCBI Taxonomy" id="378272"/>
    <lineage>
        <taxon>Eukaryota</taxon>
        <taxon>Fungi</taxon>
        <taxon>Dikarya</taxon>
        <taxon>Basidiomycota</taxon>
        <taxon>Agaricomycotina</taxon>
        <taxon>Agaricomycetes</taxon>
        <taxon>Polyporales</taxon>
        <taxon>Irpicaceae</taxon>
        <taxon>Irpex</taxon>
    </lineage>
</organism>
<protein>
    <submittedName>
        <fullName evidence="1">GroES-like protein</fullName>
    </submittedName>
</protein>
<keyword evidence="2" id="KW-1185">Reference proteome</keyword>
<sequence>MATHKALFLLEKQGSLAIRDVSTPKPGPGELLVEVKATGLNPIDWKIQAYGLFFTEYPATLGIDSAGIVKEVGEGVTRFVVGDQVLHVGYFNNRQATFQQYSVVPAELTAKLPSNLTFEQGSSIPIALETAAFGLYSSELPTGPCGAGLTPPWQAGGRGKYAGQPIVILGGSSAVGQQVIQLAKLSGFSPIITTASPRNADLLKSLGATHVVDRSLPLAPAVKAITSEPIKIVYDAISLKVTQQAGYDVVTPGGTLIIVLSLEVDKNAIDSSKSIAQVFGRANYESSVFKVLTALLESGEIKPNNVEVLPDGLAGIPDGLERLKADKVSATKLVALPWA</sequence>
<evidence type="ECO:0000313" key="2">
    <source>
        <dbReference type="Proteomes" id="UP001055072"/>
    </source>
</evidence>
<comment type="caution">
    <text evidence="1">The sequence shown here is derived from an EMBL/GenBank/DDBJ whole genome shotgun (WGS) entry which is preliminary data.</text>
</comment>
<proteinExistence type="predicted"/>
<name>A0ACB8UAR6_9APHY</name>
<gene>
    <name evidence="1" type="ORF">BDY19DRAFT_984092</name>
</gene>
<dbReference type="EMBL" id="MU274906">
    <property type="protein sequence ID" value="KAI0091060.1"/>
    <property type="molecule type" value="Genomic_DNA"/>
</dbReference>
<reference evidence="1" key="1">
    <citation type="journal article" date="2021" name="Environ. Microbiol.">
        <title>Gene family expansions and transcriptome signatures uncover fungal adaptations to wood decay.</title>
        <authorList>
            <person name="Hage H."/>
            <person name="Miyauchi S."/>
            <person name="Viragh M."/>
            <person name="Drula E."/>
            <person name="Min B."/>
            <person name="Chaduli D."/>
            <person name="Navarro D."/>
            <person name="Favel A."/>
            <person name="Norest M."/>
            <person name="Lesage-Meessen L."/>
            <person name="Balint B."/>
            <person name="Merenyi Z."/>
            <person name="de Eugenio L."/>
            <person name="Morin E."/>
            <person name="Martinez A.T."/>
            <person name="Baldrian P."/>
            <person name="Stursova M."/>
            <person name="Martinez M.J."/>
            <person name="Novotny C."/>
            <person name="Magnuson J.K."/>
            <person name="Spatafora J.W."/>
            <person name="Maurice S."/>
            <person name="Pangilinan J."/>
            <person name="Andreopoulos W."/>
            <person name="LaButti K."/>
            <person name="Hundley H."/>
            <person name="Na H."/>
            <person name="Kuo A."/>
            <person name="Barry K."/>
            <person name="Lipzen A."/>
            <person name="Henrissat B."/>
            <person name="Riley R."/>
            <person name="Ahrendt S."/>
            <person name="Nagy L.G."/>
            <person name="Grigoriev I.V."/>
            <person name="Martin F."/>
            <person name="Rosso M.N."/>
        </authorList>
    </citation>
    <scope>NUCLEOTIDE SEQUENCE</scope>
    <source>
        <strain evidence="1">CBS 384.51</strain>
    </source>
</reference>